<proteinExistence type="predicted"/>
<feature type="domain" description="Lipoyl-binding" evidence="2">
    <location>
        <begin position="1"/>
        <end position="70"/>
    </location>
</feature>
<dbReference type="Proteomes" id="UP000661691">
    <property type="component" value="Unassembled WGS sequence"/>
</dbReference>
<evidence type="ECO:0000313" key="4">
    <source>
        <dbReference type="Proteomes" id="UP000661691"/>
    </source>
</evidence>
<keyword evidence="1" id="KW-0092">Biotin</keyword>
<dbReference type="Pfam" id="PF00364">
    <property type="entry name" value="Biotin_lipoyl"/>
    <property type="match status" value="1"/>
</dbReference>
<comment type="caution">
    <text evidence="3">The sequence shown here is derived from an EMBL/GenBank/DDBJ whole genome shotgun (WGS) entry which is preliminary data.</text>
</comment>
<dbReference type="InterPro" id="IPR011053">
    <property type="entry name" value="Single_hybrid_motif"/>
</dbReference>
<gene>
    <name evidence="3" type="ORF">IC620_02910</name>
</gene>
<name>A0A926N828_9BACL</name>
<dbReference type="RefSeq" id="WP_191140016.1">
    <property type="nucleotide sequence ID" value="NZ_JACXAG020000002.1"/>
</dbReference>
<evidence type="ECO:0000259" key="2">
    <source>
        <dbReference type="PROSITE" id="PS50968"/>
    </source>
</evidence>
<evidence type="ECO:0000313" key="3">
    <source>
        <dbReference type="EMBL" id="MBD1371303.1"/>
    </source>
</evidence>
<dbReference type="PANTHER" id="PTHR45266">
    <property type="entry name" value="OXALOACETATE DECARBOXYLASE ALPHA CHAIN"/>
    <property type="match status" value="1"/>
</dbReference>
<sequence length="72" mass="7915">MSTIQASMAGTIFKILVKEGERVDFGQDVVILESMKMEIPLQTEDSGIVTSIKMNEGDAVKKDQIILEIEGD</sequence>
<dbReference type="CDD" id="cd06850">
    <property type="entry name" value="biotinyl_domain"/>
    <property type="match status" value="1"/>
</dbReference>
<dbReference type="InterPro" id="IPR050709">
    <property type="entry name" value="Biotin_Carboxyl_Carrier/Decarb"/>
</dbReference>
<dbReference type="EMBL" id="JACXAH010000003">
    <property type="protein sequence ID" value="MBD1371303.1"/>
    <property type="molecule type" value="Genomic_DNA"/>
</dbReference>
<dbReference type="InterPro" id="IPR000089">
    <property type="entry name" value="Biotin_lipoyl"/>
</dbReference>
<evidence type="ECO:0000256" key="1">
    <source>
        <dbReference type="ARBA" id="ARBA00023267"/>
    </source>
</evidence>
<protein>
    <submittedName>
        <fullName evidence="3">Biotin/lipoyl-binding protein</fullName>
    </submittedName>
</protein>
<dbReference type="FunFam" id="2.40.50.100:FF:000003">
    <property type="entry name" value="Acetyl-CoA carboxylase biotin carboxyl carrier protein"/>
    <property type="match status" value="1"/>
</dbReference>
<dbReference type="PANTHER" id="PTHR45266:SF3">
    <property type="entry name" value="OXALOACETATE DECARBOXYLASE ALPHA CHAIN"/>
    <property type="match status" value="1"/>
</dbReference>
<keyword evidence="4" id="KW-1185">Reference proteome</keyword>
<organism evidence="3 4">
    <name type="scientific">Polycladospora coralii</name>
    <dbReference type="NCBI Taxonomy" id="2771432"/>
    <lineage>
        <taxon>Bacteria</taxon>
        <taxon>Bacillati</taxon>
        <taxon>Bacillota</taxon>
        <taxon>Bacilli</taxon>
        <taxon>Bacillales</taxon>
        <taxon>Thermoactinomycetaceae</taxon>
        <taxon>Polycladospora</taxon>
    </lineage>
</organism>
<dbReference type="SUPFAM" id="SSF51230">
    <property type="entry name" value="Single hybrid motif"/>
    <property type="match status" value="1"/>
</dbReference>
<reference evidence="3" key="1">
    <citation type="submission" date="2020-09" db="EMBL/GenBank/DDBJ databases">
        <title>A novel bacterium of genus Hazenella, isolated from South China Sea.</title>
        <authorList>
            <person name="Huang H."/>
            <person name="Mo K."/>
            <person name="Hu Y."/>
        </authorList>
    </citation>
    <scope>NUCLEOTIDE SEQUENCE</scope>
    <source>
        <strain evidence="3">IB182357</strain>
    </source>
</reference>
<dbReference type="AlphaFoldDB" id="A0A926N828"/>
<accession>A0A926N828</accession>
<dbReference type="Gene3D" id="2.40.50.100">
    <property type="match status" value="1"/>
</dbReference>
<dbReference type="PROSITE" id="PS50968">
    <property type="entry name" value="BIOTINYL_LIPOYL"/>
    <property type="match status" value="1"/>
</dbReference>